<proteinExistence type="predicted"/>
<accession>A0AB39YVG8</accession>
<reference evidence="1" key="1">
    <citation type="submission" date="2024-07" db="EMBL/GenBank/DDBJ databases">
        <authorList>
            <person name="Li J."/>
            <person name="Wei H."/>
            <person name="Ma J."/>
        </authorList>
    </citation>
    <scope>NUCLEOTIDE SEQUENCE</scope>
    <source>
        <strain evidence="1">AMU7</strain>
    </source>
</reference>
<gene>
    <name evidence="1" type="ORF">ABQM86_09780</name>
</gene>
<protein>
    <submittedName>
        <fullName evidence="1">Uncharacterized protein</fullName>
    </submittedName>
</protein>
<sequence>MFKGLRVCAVGTVLWVEQATLPMPGDEQEQLLGWLADPLDERP</sequence>
<dbReference type="RefSeq" id="WP_337455590.1">
    <property type="nucleotide sequence ID" value="NZ_CP165735.1"/>
</dbReference>
<organism evidence="1">
    <name type="scientific">Paenarthrobacter sp. AMU7</name>
    <dbReference type="NCBI Taxonomy" id="3162492"/>
    <lineage>
        <taxon>Bacteria</taxon>
        <taxon>Bacillati</taxon>
        <taxon>Actinomycetota</taxon>
        <taxon>Actinomycetes</taxon>
        <taxon>Micrococcales</taxon>
        <taxon>Micrococcaceae</taxon>
        <taxon>Paenarthrobacter</taxon>
    </lineage>
</organism>
<dbReference type="EMBL" id="CP165735">
    <property type="protein sequence ID" value="XDV73418.1"/>
    <property type="molecule type" value="Genomic_DNA"/>
</dbReference>
<dbReference type="AlphaFoldDB" id="A0AB39YVG8"/>
<evidence type="ECO:0000313" key="1">
    <source>
        <dbReference type="EMBL" id="XDV73418.1"/>
    </source>
</evidence>
<name>A0AB39YVG8_9MICC</name>